<comment type="caution">
    <text evidence="2">The sequence shown here is derived from an EMBL/GenBank/DDBJ whole genome shotgun (WGS) entry which is preliminary data.</text>
</comment>
<dbReference type="OrthoDB" id="355331at2"/>
<dbReference type="Proteomes" id="UP000297693">
    <property type="component" value="Unassembled WGS sequence"/>
</dbReference>
<dbReference type="RefSeq" id="WP_135622313.1">
    <property type="nucleotide sequence ID" value="NZ_RQGD01000014.1"/>
</dbReference>
<dbReference type="InterPro" id="IPR006675">
    <property type="entry name" value="HDIG_dom"/>
</dbReference>
<dbReference type="InterPro" id="IPR003607">
    <property type="entry name" value="HD/PDEase_dom"/>
</dbReference>
<dbReference type="Pfam" id="PF08668">
    <property type="entry name" value="HDOD"/>
    <property type="match status" value="1"/>
</dbReference>
<proteinExistence type="predicted"/>
<keyword evidence="3" id="KW-1185">Reference proteome</keyword>
<dbReference type="InterPro" id="IPR013976">
    <property type="entry name" value="HDOD"/>
</dbReference>
<dbReference type="EMBL" id="RQGD01000014">
    <property type="protein sequence ID" value="TGL61816.1"/>
    <property type="molecule type" value="Genomic_DNA"/>
</dbReference>
<reference evidence="2" key="1">
    <citation type="journal article" date="2019" name="PLoS Negl. Trop. Dis.">
        <title>Revisiting the worldwide diversity of Leptospira species in the environment.</title>
        <authorList>
            <person name="Vincent A.T."/>
            <person name="Schiettekatte O."/>
            <person name="Bourhy P."/>
            <person name="Veyrier F.J."/>
            <person name="Picardeau M."/>
        </authorList>
    </citation>
    <scope>NUCLEOTIDE SEQUENCE [LARGE SCALE GENOMIC DNA]</scope>
    <source>
        <strain evidence="2">201702476</strain>
    </source>
</reference>
<dbReference type="AlphaFoldDB" id="A0A4R9K8K8"/>
<dbReference type="InterPro" id="IPR052340">
    <property type="entry name" value="RNase_Y/CdgJ"/>
</dbReference>
<evidence type="ECO:0000313" key="2">
    <source>
        <dbReference type="EMBL" id="TGL61816.1"/>
    </source>
</evidence>
<dbReference type="SUPFAM" id="SSF109604">
    <property type="entry name" value="HD-domain/PDEase-like"/>
    <property type="match status" value="1"/>
</dbReference>
<protein>
    <submittedName>
        <fullName evidence="2">HDOD domain-containing protein</fullName>
    </submittedName>
</protein>
<dbReference type="Gene3D" id="1.10.3210.10">
    <property type="entry name" value="Hypothetical protein af1432"/>
    <property type="match status" value="1"/>
</dbReference>
<evidence type="ECO:0000259" key="1">
    <source>
        <dbReference type="PROSITE" id="PS51833"/>
    </source>
</evidence>
<dbReference type="PANTHER" id="PTHR33525">
    <property type="match status" value="1"/>
</dbReference>
<evidence type="ECO:0000313" key="3">
    <source>
        <dbReference type="Proteomes" id="UP000297693"/>
    </source>
</evidence>
<gene>
    <name evidence="2" type="ORF">EHQ58_04165</name>
</gene>
<accession>A0A4R9K8K8</accession>
<dbReference type="CDD" id="cd00077">
    <property type="entry name" value="HDc"/>
    <property type="match status" value="1"/>
</dbReference>
<dbReference type="PROSITE" id="PS51833">
    <property type="entry name" value="HDOD"/>
    <property type="match status" value="1"/>
</dbReference>
<dbReference type="PANTHER" id="PTHR33525:SF3">
    <property type="entry name" value="RIBONUCLEASE Y"/>
    <property type="match status" value="1"/>
</dbReference>
<organism evidence="2 3">
    <name type="scientific">Leptospira ognonensis</name>
    <dbReference type="NCBI Taxonomy" id="2484945"/>
    <lineage>
        <taxon>Bacteria</taxon>
        <taxon>Pseudomonadati</taxon>
        <taxon>Spirochaetota</taxon>
        <taxon>Spirochaetia</taxon>
        <taxon>Leptospirales</taxon>
        <taxon>Leptospiraceae</taxon>
        <taxon>Leptospira</taxon>
    </lineage>
</organism>
<dbReference type="SMART" id="SM00471">
    <property type="entry name" value="HDc"/>
    <property type="match status" value="1"/>
</dbReference>
<feature type="domain" description="HDOD" evidence="1">
    <location>
        <begin position="233"/>
        <end position="428"/>
    </location>
</feature>
<dbReference type="NCBIfam" id="TIGR00277">
    <property type="entry name" value="HDIG"/>
    <property type="match status" value="1"/>
</dbReference>
<sequence>MPLTSLISFQEEFLSGNPLKKEYVHFSEVNCHDLDIWIGRICRTVSLEFLHEILFTILNELLVNGCKANAKRVFFTSRGLNINSTADYTQAIPDFKNEFGHNRKAIFSELEKTDYRVQVTTQNFPKYVEFNVTNNAKILEEEHFRVQTRIKASEKYKNINDAYLESIDSEESSGLGIVLIHILLRNSGIQNEFFELITTETETTVRIRIPKLLIPLESQNRIRNLLIQDVDGLPPLSPHIQKLILESKRDDMDWNHLAKQVQLEPAITAEVLKISNSPLFGAHTKVIFISEALKRIGIRNLETIFLALGARKILNSRYSKQLIVWTHSVKTSIYARYLAEECTNYVKYAELASIAGLLHDLGRMVLLSLDLSLIEQIRVLRNEDSTGISEWVEEYSLGITHSDIGYLIAKKWNFPDEILDVIKYHHKPWQCKTKNLPICQMIYLSDILASTSRGKGNYYTVEPEILADFGIHDENRFQQLLSKFKQNYEKQKEEYEGLLL</sequence>
<name>A0A4R9K8K8_9LEPT</name>